<evidence type="ECO:0000313" key="6">
    <source>
        <dbReference type="EMBL" id="KAJ9139070.1"/>
    </source>
</evidence>
<name>A0AA38VQ16_9PEZI</name>
<dbReference type="AlphaFoldDB" id="A0AA38VQ16"/>
<protein>
    <recommendedName>
        <fullName evidence="5">Carboxylic ester hydrolase</fullName>
        <ecNumber evidence="5">3.1.1.-</ecNumber>
    </recommendedName>
</protein>
<keyword evidence="3 5" id="KW-0378">Hydrolase</keyword>
<proteinExistence type="inferred from homology"/>
<accession>A0AA38VQ16</accession>
<keyword evidence="2 5" id="KW-0732">Signal</keyword>
<dbReference type="PANTHER" id="PTHR33938:SF2">
    <property type="entry name" value="CARBOXYLIC ESTER HYDROLASE"/>
    <property type="match status" value="1"/>
</dbReference>
<gene>
    <name evidence="6" type="ORF">NKR23_g8103</name>
</gene>
<feature type="signal peptide" evidence="5">
    <location>
        <begin position="1"/>
        <end position="23"/>
    </location>
</feature>
<keyword evidence="4" id="KW-1015">Disulfide bond</keyword>
<evidence type="ECO:0000256" key="4">
    <source>
        <dbReference type="ARBA" id="ARBA00023157"/>
    </source>
</evidence>
<reference evidence="6" key="1">
    <citation type="submission" date="2022-07" db="EMBL/GenBank/DDBJ databases">
        <title>Fungi with potential for degradation of polypropylene.</title>
        <authorList>
            <person name="Gostincar C."/>
        </authorList>
    </citation>
    <scope>NUCLEOTIDE SEQUENCE</scope>
    <source>
        <strain evidence="6">EXF-13308</strain>
    </source>
</reference>
<dbReference type="GO" id="GO:0052689">
    <property type="term" value="F:carboxylic ester hydrolase activity"/>
    <property type="evidence" value="ECO:0007669"/>
    <property type="project" value="UniProtKB-KW"/>
</dbReference>
<dbReference type="Pfam" id="PF07519">
    <property type="entry name" value="Tannase"/>
    <property type="match status" value="1"/>
</dbReference>
<comment type="caution">
    <text evidence="6">The sequence shown here is derived from an EMBL/GenBank/DDBJ whole genome shotgun (WGS) entry which is preliminary data.</text>
</comment>
<dbReference type="EMBL" id="JANBVO010000027">
    <property type="protein sequence ID" value="KAJ9139070.1"/>
    <property type="molecule type" value="Genomic_DNA"/>
</dbReference>
<sequence length="351" mass="37316">MTGITLAAAFGLLLALLCKAVDAAIANCQYACRLSTFQKVLPPEAVVESVAVVHKEGSYGEGAANIAYPVNPTGLPALCAVTVNVTSSPDSSYRFGLFLPVKWNSKFLAVGNGGFAGGINWLDMGPGPHYGFATLSTDTGHNSTTADLVWAHNNPEKQIDWGWRALHGSVKIGKKLTAAYYGRSIKYSYYSGCSTGGRQGMKEMQIAPDSFDGVLVGAPAWYTKRLNVYVTELGIQNLPTSDPKHIPVSVFSVIAEEVVRQCDGDDGVADGIVSSPEACNFDFAKIQCGNPGVNASACLTPAQIQTAKNVYGDYLSATGEFLYTGLTYSSEDQWYILLGGTQPSPFGIGYE</sequence>
<keyword evidence="7" id="KW-1185">Reference proteome</keyword>
<dbReference type="PANTHER" id="PTHR33938">
    <property type="entry name" value="FERULOYL ESTERASE B-RELATED"/>
    <property type="match status" value="1"/>
</dbReference>
<evidence type="ECO:0000256" key="5">
    <source>
        <dbReference type="RuleBase" id="RU361238"/>
    </source>
</evidence>
<dbReference type="EC" id="3.1.1.-" evidence="5"/>
<evidence type="ECO:0000313" key="7">
    <source>
        <dbReference type="Proteomes" id="UP001174694"/>
    </source>
</evidence>
<evidence type="ECO:0000256" key="2">
    <source>
        <dbReference type="ARBA" id="ARBA00022729"/>
    </source>
</evidence>
<feature type="chain" id="PRO_5041481988" description="Carboxylic ester hydrolase" evidence="5">
    <location>
        <begin position="24"/>
        <end position="351"/>
    </location>
</feature>
<keyword evidence="1" id="KW-0719">Serine esterase</keyword>
<evidence type="ECO:0000256" key="3">
    <source>
        <dbReference type="ARBA" id="ARBA00022801"/>
    </source>
</evidence>
<dbReference type="Proteomes" id="UP001174694">
    <property type="component" value="Unassembled WGS sequence"/>
</dbReference>
<evidence type="ECO:0000256" key="1">
    <source>
        <dbReference type="ARBA" id="ARBA00022487"/>
    </source>
</evidence>
<dbReference type="InterPro" id="IPR011118">
    <property type="entry name" value="Tannase/feruloyl_esterase"/>
</dbReference>
<comment type="similarity">
    <text evidence="5">Belongs to the tannase family.</text>
</comment>
<organism evidence="6 7">
    <name type="scientific">Pleurostoma richardsiae</name>
    <dbReference type="NCBI Taxonomy" id="41990"/>
    <lineage>
        <taxon>Eukaryota</taxon>
        <taxon>Fungi</taxon>
        <taxon>Dikarya</taxon>
        <taxon>Ascomycota</taxon>
        <taxon>Pezizomycotina</taxon>
        <taxon>Sordariomycetes</taxon>
        <taxon>Sordariomycetidae</taxon>
        <taxon>Calosphaeriales</taxon>
        <taxon>Pleurostomataceae</taxon>
        <taxon>Pleurostoma</taxon>
    </lineage>
</organism>